<feature type="region of interest" description="Disordered" evidence="1">
    <location>
        <begin position="149"/>
        <end position="173"/>
    </location>
</feature>
<reference evidence="3" key="3">
    <citation type="submission" date="1997-06" db="EMBL/GenBank/DDBJ databases">
        <authorList>
            <person name="Parkhill J."/>
            <person name="Barrell B.G."/>
            <person name="Rajandream M.A."/>
        </authorList>
    </citation>
    <scope>NUCLEOTIDE SEQUENCE</scope>
</reference>
<dbReference type="InterPro" id="IPR011708">
    <property type="entry name" value="DNA_pol3_alpha_NTPase_dom"/>
</dbReference>
<protein>
    <recommendedName>
        <fullName evidence="2">Bacterial DNA polymerase III alpha subunit NTPase domain-containing protein</fullName>
    </recommendedName>
</protein>
<evidence type="ECO:0000313" key="3">
    <source>
        <dbReference type="EMBL" id="CAB09923.1"/>
    </source>
</evidence>
<evidence type="ECO:0000259" key="2">
    <source>
        <dbReference type="Pfam" id="PF07733"/>
    </source>
</evidence>
<dbReference type="Pfam" id="PF07733">
    <property type="entry name" value="DNA_pol3_alpha"/>
    <property type="match status" value="1"/>
</dbReference>
<dbReference type="EMBL" id="Z97179">
    <property type="protein sequence ID" value="CAB09923.1"/>
    <property type="molecule type" value="Genomic_DNA"/>
</dbReference>
<reference evidence="3" key="1">
    <citation type="journal article" date="1993" name="Mol. Microbiol.">
        <title>Use of an ordered cosmid library to deduce the genomic organization of Mycobacterium leprae.</title>
        <authorList>
            <person name="Eiglmeier K."/>
            <person name="Honore N."/>
            <person name="Woods S.A."/>
            <person name="Caudron B."/>
            <person name="Cole S.T."/>
        </authorList>
    </citation>
    <scope>NUCLEOTIDE SEQUENCE</scope>
</reference>
<feature type="compositionally biased region" description="Low complexity" evidence="1">
    <location>
        <begin position="149"/>
        <end position="158"/>
    </location>
</feature>
<dbReference type="GO" id="GO:0008408">
    <property type="term" value="F:3'-5' exonuclease activity"/>
    <property type="evidence" value="ECO:0007669"/>
    <property type="project" value="InterPro"/>
</dbReference>
<dbReference type="GO" id="GO:0006260">
    <property type="term" value="P:DNA replication"/>
    <property type="evidence" value="ECO:0007669"/>
    <property type="project" value="InterPro"/>
</dbReference>
<reference evidence="3" key="2">
    <citation type="submission" date="1997-06" db="EMBL/GenBank/DDBJ databases">
        <authorList>
            <person name="Oliver K."/>
            <person name="Harris D."/>
        </authorList>
    </citation>
    <scope>NUCLEOTIDE SEQUENCE</scope>
</reference>
<accession>O07695</accession>
<sequence>MCQSRGSAAKSEVRYALGVTAVDPVANKLLFESNTWAGWVVGSTTACAGCTAPPTRLIDRTYEKLEVSSVSAFPQVLCCPLRAWCCTQPWFKLPRPGGVLRRAILCAIADGFLFIAVTGGRCAPARRGGARLVCQCQFLARHPREHLCGSLPRSGSGSLDRRRSRRKAGRRTTKQRPVLFSAGLGCTTAVERAADRSAELTLGCPGRKRCRRPGWSLVNGRTGCLAWGGVVTYSGVAGDERVGAGCRRCVGHRHLSG</sequence>
<organism evidence="3">
    <name type="scientific">Mycobacterium leprae</name>
    <dbReference type="NCBI Taxonomy" id="1769"/>
    <lineage>
        <taxon>Bacteria</taxon>
        <taxon>Bacillati</taxon>
        <taxon>Actinomycetota</taxon>
        <taxon>Actinomycetes</taxon>
        <taxon>Mycobacteriales</taxon>
        <taxon>Mycobacteriaceae</taxon>
        <taxon>Mycobacterium</taxon>
    </lineage>
</organism>
<feature type="compositionally biased region" description="Basic residues" evidence="1">
    <location>
        <begin position="162"/>
        <end position="173"/>
    </location>
</feature>
<dbReference type="AlphaFoldDB" id="O07695"/>
<gene>
    <name evidence="3" type="primary">MLCL383.21</name>
</gene>
<feature type="domain" description="Bacterial DNA polymerase III alpha subunit NTPase" evidence="2">
    <location>
        <begin position="3"/>
        <end position="32"/>
    </location>
</feature>
<proteinExistence type="predicted"/>
<evidence type="ECO:0000256" key="1">
    <source>
        <dbReference type="SAM" id="MobiDB-lite"/>
    </source>
</evidence>
<name>O07695_MYCLR</name>